<reference evidence="3" key="2">
    <citation type="submission" date="2015-01" db="EMBL/GenBank/DDBJ databases">
        <title>Evolutionary Origins and Diversification of the Mycorrhizal Mutualists.</title>
        <authorList>
            <consortium name="DOE Joint Genome Institute"/>
            <consortium name="Mycorrhizal Genomics Consortium"/>
            <person name="Kohler A."/>
            <person name="Kuo A."/>
            <person name="Nagy L.G."/>
            <person name="Floudas D."/>
            <person name="Copeland A."/>
            <person name="Barry K.W."/>
            <person name="Cichocki N."/>
            <person name="Veneault-Fourrey C."/>
            <person name="LaButti K."/>
            <person name="Lindquist E.A."/>
            <person name="Lipzen A."/>
            <person name="Lundell T."/>
            <person name="Morin E."/>
            <person name="Murat C."/>
            <person name="Riley R."/>
            <person name="Ohm R."/>
            <person name="Sun H."/>
            <person name="Tunlid A."/>
            <person name="Henrissat B."/>
            <person name="Grigoriev I.V."/>
            <person name="Hibbett D.S."/>
            <person name="Martin F."/>
        </authorList>
    </citation>
    <scope>NUCLEOTIDE SEQUENCE [LARGE SCALE GENOMIC DNA]</scope>
    <source>
        <strain evidence="3">Marx 270</strain>
    </source>
</reference>
<evidence type="ECO:0000313" key="3">
    <source>
        <dbReference type="Proteomes" id="UP000054217"/>
    </source>
</evidence>
<organism evidence="2 3">
    <name type="scientific">Pisolithus tinctorius Marx 270</name>
    <dbReference type="NCBI Taxonomy" id="870435"/>
    <lineage>
        <taxon>Eukaryota</taxon>
        <taxon>Fungi</taxon>
        <taxon>Dikarya</taxon>
        <taxon>Basidiomycota</taxon>
        <taxon>Agaricomycotina</taxon>
        <taxon>Agaricomycetes</taxon>
        <taxon>Agaricomycetidae</taxon>
        <taxon>Boletales</taxon>
        <taxon>Sclerodermatineae</taxon>
        <taxon>Pisolithaceae</taxon>
        <taxon>Pisolithus</taxon>
    </lineage>
</organism>
<proteinExistence type="predicted"/>
<dbReference type="HOGENOM" id="CLU_2905138_0_0_1"/>
<evidence type="ECO:0000256" key="1">
    <source>
        <dbReference type="SAM" id="Phobius"/>
    </source>
</evidence>
<dbReference type="EMBL" id="KN831952">
    <property type="protein sequence ID" value="KIO10294.1"/>
    <property type="molecule type" value="Genomic_DNA"/>
</dbReference>
<sequence>MKLYILTFDSLRSHVSFYQRKQFPLSYPEPTNYKRRTKLILHLNGVALSVCAWLWFPKLSLE</sequence>
<protein>
    <submittedName>
        <fullName evidence="2">Uncharacterized protein</fullName>
    </submittedName>
</protein>
<keyword evidence="1" id="KW-0472">Membrane</keyword>
<reference evidence="2 3" key="1">
    <citation type="submission" date="2014-04" db="EMBL/GenBank/DDBJ databases">
        <authorList>
            <consortium name="DOE Joint Genome Institute"/>
            <person name="Kuo A."/>
            <person name="Kohler A."/>
            <person name="Costa M.D."/>
            <person name="Nagy L.G."/>
            <person name="Floudas D."/>
            <person name="Copeland A."/>
            <person name="Barry K.W."/>
            <person name="Cichocki N."/>
            <person name="Veneault-Fourrey C."/>
            <person name="LaButti K."/>
            <person name="Lindquist E.A."/>
            <person name="Lipzen A."/>
            <person name="Lundell T."/>
            <person name="Morin E."/>
            <person name="Murat C."/>
            <person name="Sun H."/>
            <person name="Tunlid A."/>
            <person name="Henrissat B."/>
            <person name="Grigoriev I.V."/>
            <person name="Hibbett D.S."/>
            <person name="Martin F."/>
            <person name="Nordberg H.P."/>
            <person name="Cantor M.N."/>
            <person name="Hua S.X."/>
        </authorList>
    </citation>
    <scope>NUCLEOTIDE SEQUENCE [LARGE SCALE GENOMIC DNA]</scope>
    <source>
        <strain evidence="2 3">Marx 270</strain>
    </source>
</reference>
<keyword evidence="1" id="KW-0812">Transmembrane</keyword>
<dbReference type="AlphaFoldDB" id="A0A0C3PPB2"/>
<keyword evidence="1" id="KW-1133">Transmembrane helix</keyword>
<name>A0A0C3PPB2_PISTI</name>
<dbReference type="Proteomes" id="UP000054217">
    <property type="component" value="Unassembled WGS sequence"/>
</dbReference>
<accession>A0A0C3PPB2</accession>
<keyword evidence="3" id="KW-1185">Reference proteome</keyword>
<gene>
    <name evidence="2" type="ORF">M404DRAFT_901861</name>
</gene>
<dbReference type="InParanoid" id="A0A0C3PPB2"/>
<feature type="transmembrane region" description="Helical" evidence="1">
    <location>
        <begin position="39"/>
        <end position="56"/>
    </location>
</feature>
<evidence type="ECO:0000313" key="2">
    <source>
        <dbReference type="EMBL" id="KIO10294.1"/>
    </source>
</evidence>